<evidence type="ECO:0000313" key="3">
    <source>
        <dbReference type="Proteomes" id="UP001432027"/>
    </source>
</evidence>
<dbReference type="Proteomes" id="UP001432027">
    <property type="component" value="Unassembled WGS sequence"/>
</dbReference>
<gene>
    <name evidence="2" type="ORF">PENTCL1PPCAC_9126</name>
</gene>
<evidence type="ECO:0000256" key="1">
    <source>
        <dbReference type="SAM" id="SignalP"/>
    </source>
</evidence>
<feature type="signal peptide" evidence="1">
    <location>
        <begin position="1"/>
        <end position="19"/>
    </location>
</feature>
<sequence>TVQFSVLLALLILSSAVSGGPVCEWLGSGVFCGSWDWAEGTTKITRMTTTYTPWAEFGFWDCWTGENTLCCKNSVVRGDPKKRCGVTAARTSSRQNSVDGKGNWSRNLQIV</sequence>
<proteinExistence type="predicted"/>
<dbReference type="EMBL" id="BTSX01000002">
    <property type="protein sequence ID" value="GMS86951.1"/>
    <property type="molecule type" value="Genomic_DNA"/>
</dbReference>
<reference evidence="2" key="1">
    <citation type="submission" date="2023-10" db="EMBL/GenBank/DDBJ databases">
        <title>Genome assembly of Pristionchus species.</title>
        <authorList>
            <person name="Yoshida K."/>
            <person name="Sommer R.J."/>
        </authorList>
    </citation>
    <scope>NUCLEOTIDE SEQUENCE</scope>
    <source>
        <strain evidence="2">RS0144</strain>
    </source>
</reference>
<keyword evidence="1" id="KW-0732">Signal</keyword>
<keyword evidence="3" id="KW-1185">Reference proteome</keyword>
<dbReference type="AlphaFoldDB" id="A0AAV5SUB7"/>
<comment type="caution">
    <text evidence="2">The sequence shown here is derived from an EMBL/GenBank/DDBJ whole genome shotgun (WGS) entry which is preliminary data.</text>
</comment>
<feature type="non-terminal residue" evidence="2">
    <location>
        <position position="111"/>
    </location>
</feature>
<protein>
    <submittedName>
        <fullName evidence="2">Uncharacterized protein</fullName>
    </submittedName>
</protein>
<name>A0AAV5SUB7_9BILA</name>
<accession>A0AAV5SUB7</accession>
<evidence type="ECO:0000313" key="2">
    <source>
        <dbReference type="EMBL" id="GMS86951.1"/>
    </source>
</evidence>
<feature type="non-terminal residue" evidence="2">
    <location>
        <position position="1"/>
    </location>
</feature>
<feature type="chain" id="PRO_5043372037" evidence="1">
    <location>
        <begin position="20"/>
        <end position="111"/>
    </location>
</feature>
<organism evidence="2 3">
    <name type="scientific">Pristionchus entomophagus</name>
    <dbReference type="NCBI Taxonomy" id="358040"/>
    <lineage>
        <taxon>Eukaryota</taxon>
        <taxon>Metazoa</taxon>
        <taxon>Ecdysozoa</taxon>
        <taxon>Nematoda</taxon>
        <taxon>Chromadorea</taxon>
        <taxon>Rhabditida</taxon>
        <taxon>Rhabditina</taxon>
        <taxon>Diplogasteromorpha</taxon>
        <taxon>Diplogasteroidea</taxon>
        <taxon>Neodiplogasteridae</taxon>
        <taxon>Pristionchus</taxon>
    </lineage>
</organism>